<organism evidence="2 3">
    <name type="scientific">Alkaliphilus hydrothermalis</name>
    <dbReference type="NCBI Taxonomy" id="1482730"/>
    <lineage>
        <taxon>Bacteria</taxon>
        <taxon>Bacillati</taxon>
        <taxon>Bacillota</taxon>
        <taxon>Clostridia</taxon>
        <taxon>Peptostreptococcales</taxon>
        <taxon>Natronincolaceae</taxon>
        <taxon>Alkaliphilus</taxon>
    </lineage>
</organism>
<feature type="transmembrane region" description="Helical" evidence="1">
    <location>
        <begin position="145"/>
        <end position="164"/>
    </location>
</feature>
<keyword evidence="3" id="KW-1185">Reference proteome</keyword>
<name>A0ABS2NRV9_9FIRM</name>
<keyword evidence="1" id="KW-0472">Membrane</keyword>
<keyword evidence="1" id="KW-0812">Transmembrane</keyword>
<feature type="transmembrane region" description="Helical" evidence="1">
    <location>
        <begin position="53"/>
        <end position="76"/>
    </location>
</feature>
<evidence type="ECO:0000313" key="2">
    <source>
        <dbReference type="EMBL" id="MBM7615512.1"/>
    </source>
</evidence>
<keyword evidence="1" id="KW-1133">Transmembrane helix</keyword>
<evidence type="ECO:0000313" key="3">
    <source>
        <dbReference type="Proteomes" id="UP001314796"/>
    </source>
</evidence>
<comment type="caution">
    <text evidence="2">The sequence shown here is derived from an EMBL/GenBank/DDBJ whole genome shotgun (WGS) entry which is preliminary data.</text>
</comment>
<feature type="transmembrane region" description="Helical" evidence="1">
    <location>
        <begin position="97"/>
        <end position="125"/>
    </location>
</feature>
<dbReference type="RefSeq" id="WP_204402819.1">
    <property type="nucleotide sequence ID" value="NZ_JAFBEE010000013.1"/>
</dbReference>
<dbReference type="Pfam" id="PF12679">
    <property type="entry name" value="ABC2_membrane_2"/>
    <property type="match status" value="1"/>
</dbReference>
<sequence length="235" mass="26170">MEANYIKIILIKELKELIKNKAFISYYVYLIIGIGIIVPIFSPFDTEGTVSTMMLTLLLTPALIIPSTLVADLFAGEKERKTLETLLGTPIDIKEMYLGKVLFVVLISITVLMVTYILNIITLNIVSQFIVQKWFYPFNITANNFIWLGGVGVITFVSTFGTLVSINSKNTKTCNLLVFISSAPIVSPLILMLNTPLLDINHSGVYGSSLMICSLLIFVYIALSFNKVKILNKSR</sequence>
<feature type="transmembrane region" description="Helical" evidence="1">
    <location>
        <begin position="205"/>
        <end position="225"/>
    </location>
</feature>
<feature type="transmembrane region" description="Helical" evidence="1">
    <location>
        <begin position="21"/>
        <end position="41"/>
    </location>
</feature>
<feature type="transmembrane region" description="Helical" evidence="1">
    <location>
        <begin position="176"/>
        <end position="193"/>
    </location>
</feature>
<evidence type="ECO:0000256" key="1">
    <source>
        <dbReference type="SAM" id="Phobius"/>
    </source>
</evidence>
<reference evidence="2 3" key="1">
    <citation type="submission" date="2021-01" db="EMBL/GenBank/DDBJ databases">
        <title>Genomic Encyclopedia of Type Strains, Phase IV (KMG-IV): sequencing the most valuable type-strain genomes for metagenomic binning, comparative biology and taxonomic classification.</title>
        <authorList>
            <person name="Goeker M."/>
        </authorList>
    </citation>
    <scope>NUCLEOTIDE SEQUENCE [LARGE SCALE GENOMIC DNA]</scope>
    <source>
        <strain evidence="2 3">DSM 25890</strain>
    </source>
</reference>
<gene>
    <name evidence="2" type="ORF">JOC73_002082</name>
</gene>
<dbReference type="PANTHER" id="PTHR43471">
    <property type="entry name" value="ABC TRANSPORTER PERMEASE"/>
    <property type="match status" value="1"/>
</dbReference>
<proteinExistence type="predicted"/>
<accession>A0ABS2NRV9</accession>
<dbReference type="EMBL" id="JAFBEE010000013">
    <property type="protein sequence ID" value="MBM7615512.1"/>
    <property type="molecule type" value="Genomic_DNA"/>
</dbReference>
<protein>
    <submittedName>
        <fullName evidence="2">ABC-type Na+ efflux pump permease subunit</fullName>
    </submittedName>
</protein>
<dbReference type="Proteomes" id="UP001314796">
    <property type="component" value="Unassembled WGS sequence"/>
</dbReference>